<feature type="domain" description="G" evidence="3">
    <location>
        <begin position="129"/>
        <end position="211"/>
    </location>
</feature>
<dbReference type="Gene3D" id="3.40.50.300">
    <property type="entry name" value="P-loop containing nucleotide triphosphate hydrolases"/>
    <property type="match status" value="1"/>
</dbReference>
<evidence type="ECO:0000256" key="2">
    <source>
        <dbReference type="ARBA" id="ARBA00023134"/>
    </source>
</evidence>
<evidence type="ECO:0000313" key="4">
    <source>
        <dbReference type="EMBL" id="EXV00588.1"/>
    </source>
</evidence>
<keyword evidence="2" id="KW-0342">GTP-binding</keyword>
<dbReference type="Proteomes" id="UP000030151">
    <property type="component" value="Unassembled WGS sequence"/>
</dbReference>
<dbReference type="OrthoDB" id="269151at2759"/>
<dbReference type="GO" id="GO:0005739">
    <property type="term" value="C:mitochondrion"/>
    <property type="evidence" value="ECO:0007669"/>
    <property type="project" value="TreeGrafter"/>
</dbReference>
<dbReference type="Gene3D" id="1.10.1580.10">
    <property type="match status" value="1"/>
</dbReference>
<evidence type="ECO:0000313" key="5">
    <source>
        <dbReference type="Proteomes" id="UP000030151"/>
    </source>
</evidence>
<evidence type="ECO:0000256" key="1">
    <source>
        <dbReference type="ARBA" id="ARBA00022741"/>
    </source>
</evidence>
<organism evidence="4 5">
    <name type="scientific">Metarhizium robertsii</name>
    <dbReference type="NCBI Taxonomy" id="568076"/>
    <lineage>
        <taxon>Eukaryota</taxon>
        <taxon>Fungi</taxon>
        <taxon>Dikarya</taxon>
        <taxon>Ascomycota</taxon>
        <taxon>Pezizomycotina</taxon>
        <taxon>Sordariomycetes</taxon>
        <taxon>Hypocreomycetidae</taxon>
        <taxon>Hypocreales</taxon>
        <taxon>Clavicipitaceae</taxon>
        <taxon>Metarhizium</taxon>
    </lineage>
</organism>
<dbReference type="InterPro" id="IPR006073">
    <property type="entry name" value="GTP-bd"/>
</dbReference>
<protein>
    <submittedName>
        <fullName evidence="4">Ribosome biogenesis GTP-binding protein</fullName>
    </submittedName>
</protein>
<dbReference type="SUPFAM" id="SSF52540">
    <property type="entry name" value="P-loop containing nucleoside triphosphate hydrolases"/>
    <property type="match status" value="1"/>
</dbReference>
<dbReference type="GO" id="GO:0003924">
    <property type="term" value="F:GTPase activity"/>
    <property type="evidence" value="ECO:0007669"/>
    <property type="project" value="TreeGrafter"/>
</dbReference>
<dbReference type="EMBL" id="JELW01000012">
    <property type="protein sequence ID" value="EXV00588.1"/>
    <property type="molecule type" value="Genomic_DNA"/>
</dbReference>
<dbReference type="HOGENOM" id="CLU_011106_0_1_1"/>
<keyword evidence="1" id="KW-0547">Nucleotide-binding</keyword>
<accession>A0A014PRS5</accession>
<comment type="caution">
    <text evidence="4">The sequence shown here is derived from an EMBL/GenBank/DDBJ whole genome shotgun (WGS) entry which is preliminary data.</text>
</comment>
<dbReference type="GO" id="GO:0032543">
    <property type="term" value="P:mitochondrial translation"/>
    <property type="evidence" value="ECO:0007669"/>
    <property type="project" value="TreeGrafter"/>
</dbReference>
<dbReference type="GO" id="GO:0005525">
    <property type="term" value="F:GTP binding"/>
    <property type="evidence" value="ECO:0007669"/>
    <property type="project" value="UniProtKB-KW"/>
</dbReference>
<proteinExistence type="predicted"/>
<gene>
    <name evidence="4" type="ORF">X797_006305</name>
</gene>
<sequence length="337" mass="37081">MARFVPRDTFSIPSSVPKTYFLGHHHAGANKIKTLLSSISLVLECRDFRLPLSTHNPTLERTIAGRDRLLVYTKCDLGTDTPGARNTLRRLHGDKVVFWDKTKPATTDALLRRLKRTAEAQDSLTGLRALVVGMPNVGKSTLLNALRKAGTPGKKAKAARTGDQAGVTRRVGTAVRVVEAEDRGGVAGGVLVLDTPGIFQPYVEDGEAMVKVALAHGVKKGLVPDELLADYLLFRMNRWDPQLYRRYCEPTNDVNEFLTAVARRDGKLKAGGAPNWHEAAARVLSQWRDGKLGRYVLDELGEADIRAHDLALAHPALSLHQAKKAHKEARKQERLGD</sequence>
<dbReference type="Pfam" id="PF01926">
    <property type="entry name" value="MMR_HSR1"/>
    <property type="match status" value="1"/>
</dbReference>
<dbReference type="PANTHER" id="PTHR45782">
    <property type="entry name" value="MITOCHONDRIAL RIBOSOME-ASSOCIATED GTPASE 1"/>
    <property type="match status" value="1"/>
</dbReference>
<reference evidence="4 5" key="1">
    <citation type="submission" date="2014-02" db="EMBL/GenBank/DDBJ databases">
        <title>The genome sequence of the entomopathogenic fungus Metarhizium robertsii ARSEF 2575.</title>
        <authorList>
            <person name="Giuliano Garisto Donzelli B."/>
            <person name="Roe B.A."/>
            <person name="Macmil S.L."/>
            <person name="Krasnoff S.B."/>
            <person name="Gibson D.M."/>
        </authorList>
    </citation>
    <scope>NUCLEOTIDE SEQUENCE [LARGE SCALE GENOMIC DNA]</scope>
    <source>
        <strain evidence="4 5">ARSEF 2575</strain>
    </source>
</reference>
<evidence type="ECO:0000259" key="3">
    <source>
        <dbReference type="Pfam" id="PF01926"/>
    </source>
</evidence>
<name>A0A014PRS5_9HYPO</name>
<dbReference type="InterPro" id="IPR023179">
    <property type="entry name" value="GTP-bd_ortho_bundle_sf"/>
</dbReference>
<dbReference type="AlphaFoldDB" id="A0A014PRS5"/>
<dbReference type="InterPro" id="IPR027417">
    <property type="entry name" value="P-loop_NTPase"/>
</dbReference>
<dbReference type="PANTHER" id="PTHR45782:SF4">
    <property type="entry name" value="MITOCHONDRIAL RIBOSOME-ASSOCIATED GTPASE 1"/>
    <property type="match status" value="1"/>
</dbReference>